<accession>A0A7S0G4G7</accession>
<organism evidence="2">
    <name type="scientific">Rhodosorus marinus</name>
    <dbReference type="NCBI Taxonomy" id="101924"/>
    <lineage>
        <taxon>Eukaryota</taxon>
        <taxon>Rhodophyta</taxon>
        <taxon>Stylonematophyceae</taxon>
        <taxon>Stylonematales</taxon>
        <taxon>Stylonemataceae</taxon>
        <taxon>Rhodosorus</taxon>
    </lineage>
</organism>
<dbReference type="GO" id="GO:0015421">
    <property type="term" value="F:ABC-type oligopeptide transporter activity"/>
    <property type="evidence" value="ECO:0007669"/>
    <property type="project" value="TreeGrafter"/>
</dbReference>
<proteinExistence type="predicted"/>
<dbReference type="InterPro" id="IPR003439">
    <property type="entry name" value="ABC_transporter-like_ATP-bd"/>
</dbReference>
<dbReference type="PROSITE" id="PS00211">
    <property type="entry name" value="ABC_TRANSPORTER_1"/>
    <property type="match status" value="1"/>
</dbReference>
<feature type="domain" description="ABC transporter" evidence="1">
    <location>
        <begin position="23"/>
        <end position="84"/>
    </location>
</feature>
<dbReference type="GO" id="GO:0090374">
    <property type="term" value="P:oligopeptide export from mitochondrion"/>
    <property type="evidence" value="ECO:0007669"/>
    <property type="project" value="TreeGrafter"/>
</dbReference>
<dbReference type="PANTHER" id="PTHR43394">
    <property type="entry name" value="ATP-DEPENDENT PERMEASE MDL1, MITOCHONDRIAL"/>
    <property type="match status" value="1"/>
</dbReference>
<sequence length="166" mass="18460">MLFAGSIRENVCYGVRNRTVSEDELMRAIKFANAEEFVQELPDGIDTVLGERGEGLSGGQRQRIAIARAVLKDAPILVLDEATSALDAQSEKLVQDALNRLMDGRTALVIAHRLSTILSADKICVVHDGKVVDEGSHRQLMRLGKETIYRRLMETQTSAFIREELH</sequence>
<dbReference type="InterPro" id="IPR017871">
    <property type="entry name" value="ABC_transporter-like_CS"/>
</dbReference>
<dbReference type="Gene3D" id="3.40.50.300">
    <property type="entry name" value="P-loop containing nucleotide triphosphate hydrolases"/>
    <property type="match status" value="1"/>
</dbReference>
<dbReference type="EMBL" id="HBEK01009138">
    <property type="protein sequence ID" value="CAD8395060.1"/>
    <property type="molecule type" value="Transcribed_RNA"/>
</dbReference>
<dbReference type="GO" id="GO:0005524">
    <property type="term" value="F:ATP binding"/>
    <property type="evidence" value="ECO:0007669"/>
    <property type="project" value="InterPro"/>
</dbReference>
<dbReference type="GO" id="GO:0005743">
    <property type="term" value="C:mitochondrial inner membrane"/>
    <property type="evidence" value="ECO:0007669"/>
    <property type="project" value="TreeGrafter"/>
</dbReference>
<gene>
    <name evidence="2" type="ORF">RMAR0315_LOCUS5045</name>
</gene>
<dbReference type="Pfam" id="PF00005">
    <property type="entry name" value="ABC_tran"/>
    <property type="match status" value="1"/>
</dbReference>
<dbReference type="InterPro" id="IPR039421">
    <property type="entry name" value="Type_1_exporter"/>
</dbReference>
<dbReference type="SUPFAM" id="SSF52540">
    <property type="entry name" value="P-loop containing nucleoside triphosphate hydrolases"/>
    <property type="match status" value="1"/>
</dbReference>
<protein>
    <recommendedName>
        <fullName evidence="1">ABC transporter domain-containing protein</fullName>
    </recommendedName>
</protein>
<name>A0A7S0G4G7_9RHOD</name>
<dbReference type="InterPro" id="IPR027417">
    <property type="entry name" value="P-loop_NTPase"/>
</dbReference>
<evidence type="ECO:0000313" key="2">
    <source>
        <dbReference type="EMBL" id="CAD8395060.1"/>
    </source>
</evidence>
<reference evidence="2" key="1">
    <citation type="submission" date="2021-01" db="EMBL/GenBank/DDBJ databases">
        <authorList>
            <person name="Corre E."/>
            <person name="Pelletier E."/>
            <person name="Niang G."/>
            <person name="Scheremetjew M."/>
            <person name="Finn R."/>
            <person name="Kale V."/>
            <person name="Holt S."/>
            <person name="Cochrane G."/>
            <person name="Meng A."/>
            <person name="Brown T."/>
            <person name="Cohen L."/>
        </authorList>
    </citation>
    <scope>NUCLEOTIDE SEQUENCE</scope>
    <source>
        <strain evidence="2">UTEX LB 2760</strain>
    </source>
</reference>
<evidence type="ECO:0000259" key="1">
    <source>
        <dbReference type="Pfam" id="PF00005"/>
    </source>
</evidence>
<dbReference type="GO" id="GO:0016887">
    <property type="term" value="F:ATP hydrolysis activity"/>
    <property type="evidence" value="ECO:0007669"/>
    <property type="project" value="InterPro"/>
</dbReference>
<dbReference type="PANTHER" id="PTHR43394:SF1">
    <property type="entry name" value="ATP-BINDING CASSETTE SUB-FAMILY B MEMBER 10, MITOCHONDRIAL"/>
    <property type="match status" value="1"/>
</dbReference>
<dbReference type="AlphaFoldDB" id="A0A7S0G4G7"/>